<dbReference type="GO" id="GO:0009986">
    <property type="term" value="C:cell surface"/>
    <property type="evidence" value="ECO:0007669"/>
    <property type="project" value="TreeGrafter"/>
</dbReference>
<keyword evidence="2" id="KW-1133">Transmembrane helix</keyword>
<organism evidence="4 5">
    <name type="scientific">Megaselia scalaris</name>
    <name type="common">Humpbacked fly</name>
    <name type="synonym">Phora scalaris</name>
    <dbReference type="NCBI Taxonomy" id="36166"/>
    <lineage>
        <taxon>Eukaryota</taxon>
        <taxon>Metazoa</taxon>
        <taxon>Ecdysozoa</taxon>
        <taxon>Arthropoda</taxon>
        <taxon>Hexapoda</taxon>
        <taxon>Insecta</taxon>
        <taxon>Pterygota</taxon>
        <taxon>Neoptera</taxon>
        <taxon>Endopterygota</taxon>
        <taxon>Diptera</taxon>
        <taxon>Brachycera</taxon>
        <taxon>Muscomorpha</taxon>
        <taxon>Platypezoidea</taxon>
        <taxon>Phoridae</taxon>
        <taxon>Megaseliini</taxon>
        <taxon>Megaselia</taxon>
    </lineage>
</organism>
<evidence type="ECO:0000313" key="4">
    <source>
        <dbReference type="EnsemblMetazoa" id="MESCA006829-PA"/>
    </source>
</evidence>
<dbReference type="AlphaFoldDB" id="T1GT11"/>
<dbReference type="PROSITE" id="PS50026">
    <property type="entry name" value="EGF_3"/>
    <property type="match status" value="1"/>
</dbReference>
<dbReference type="Pfam" id="PF07699">
    <property type="entry name" value="Ephrin_rec_like"/>
    <property type="match status" value="4"/>
</dbReference>
<dbReference type="SMART" id="SM01411">
    <property type="entry name" value="Ephrin_rec_like"/>
    <property type="match status" value="4"/>
</dbReference>
<dbReference type="EMBL" id="CAQQ02176189">
    <property type="status" value="NOT_ANNOTATED_CDS"/>
    <property type="molecule type" value="Genomic_DNA"/>
</dbReference>
<dbReference type="SUPFAM" id="SSF57184">
    <property type="entry name" value="Growth factor receptor domain"/>
    <property type="match status" value="1"/>
</dbReference>
<comment type="caution">
    <text evidence="1">Lacks conserved residue(s) required for the propagation of feature annotation.</text>
</comment>
<feature type="domain" description="EGF-like" evidence="3">
    <location>
        <begin position="419"/>
        <end position="455"/>
    </location>
</feature>
<accession>T1GT11</accession>
<reference evidence="4" key="2">
    <citation type="submission" date="2015-06" db="UniProtKB">
        <authorList>
            <consortium name="EnsemblMetazoa"/>
        </authorList>
    </citation>
    <scope>IDENTIFICATION</scope>
</reference>
<dbReference type="PANTHER" id="PTHR24046:SF5">
    <property type="entry name" value="EGF-LIKE DOMAIN-CONTAINING PROTEIN"/>
    <property type="match status" value="1"/>
</dbReference>
<dbReference type="InterPro" id="IPR052071">
    <property type="entry name" value="SCUB_EGF-like_domain"/>
</dbReference>
<feature type="disulfide bond" evidence="1">
    <location>
        <begin position="423"/>
        <end position="433"/>
    </location>
</feature>
<feature type="transmembrane region" description="Helical" evidence="2">
    <location>
        <begin position="460"/>
        <end position="486"/>
    </location>
</feature>
<dbReference type="PANTHER" id="PTHR24046">
    <property type="entry name" value="SIGNAL PEPTIDE, CUB AND EGF-LIKE DOMAIN-CONTAINING"/>
    <property type="match status" value="1"/>
</dbReference>
<evidence type="ECO:0000259" key="3">
    <source>
        <dbReference type="PROSITE" id="PS50026"/>
    </source>
</evidence>
<keyword evidence="1" id="KW-0245">EGF-like domain</keyword>
<name>T1GT11_MEGSC</name>
<evidence type="ECO:0000313" key="5">
    <source>
        <dbReference type="Proteomes" id="UP000015102"/>
    </source>
</evidence>
<dbReference type="HOGENOM" id="CLU_534838_0_0_1"/>
<dbReference type="STRING" id="36166.T1GT11"/>
<dbReference type="Gene3D" id="2.10.25.10">
    <property type="entry name" value="Laminin"/>
    <property type="match status" value="1"/>
</dbReference>
<dbReference type="InterPro" id="IPR000742">
    <property type="entry name" value="EGF"/>
</dbReference>
<dbReference type="Proteomes" id="UP000015102">
    <property type="component" value="Unassembled WGS sequence"/>
</dbReference>
<dbReference type="EnsemblMetazoa" id="MESCA006829-RA">
    <property type="protein sequence ID" value="MESCA006829-PA"/>
    <property type="gene ID" value="MESCA006829"/>
</dbReference>
<dbReference type="GO" id="GO:0005615">
    <property type="term" value="C:extracellular space"/>
    <property type="evidence" value="ECO:0007669"/>
    <property type="project" value="TreeGrafter"/>
</dbReference>
<feature type="disulfide bond" evidence="1">
    <location>
        <begin position="445"/>
        <end position="454"/>
    </location>
</feature>
<keyword evidence="2" id="KW-0472">Membrane</keyword>
<proteinExistence type="predicted"/>
<dbReference type="GO" id="GO:0007165">
    <property type="term" value="P:signal transduction"/>
    <property type="evidence" value="ECO:0007669"/>
    <property type="project" value="TreeGrafter"/>
</dbReference>
<reference evidence="5" key="1">
    <citation type="submission" date="2013-02" db="EMBL/GenBank/DDBJ databases">
        <authorList>
            <person name="Hughes D."/>
        </authorList>
    </citation>
    <scope>NUCLEOTIDE SEQUENCE</scope>
    <source>
        <strain>Durham</strain>
        <strain evidence="5">NC isolate 2 -- Noor lab</strain>
    </source>
</reference>
<dbReference type="InterPro" id="IPR011641">
    <property type="entry name" value="Tyr-kin_ephrin_A/B_rcpt-like"/>
</dbReference>
<dbReference type="FunFam" id="2.10.50.10:FF:000032">
    <property type="entry name" value="Uncharacterized protein, isoform A"/>
    <property type="match status" value="1"/>
</dbReference>
<keyword evidence="2" id="KW-0812">Transmembrane</keyword>
<dbReference type="OMA" id="NECRDEC"/>
<dbReference type="PROSITE" id="PS00022">
    <property type="entry name" value="EGF_1"/>
    <property type="match status" value="1"/>
</dbReference>
<sequence length="589" mass="64367">MYLASIGSDIVLKPFKIIGALKSIITQFEPDSNELPHQPAELSLTISEVYSSSLEDLLPPPLRIVTFACGTSGRFEHWEATHAGFFSQLPSGKHELGGGGANSDPVIQQQTGERSTIKKLLEQLILVDDKFSVDDVLPNTNLEPSSIILKSEYTCPVGQVVMEPDCVPCAIGTFYESNNKTCVSCEKGTYQSESGQLQCSRCPVIAGRIGVTAGRGSRSASDCKERCPAGKFFDAQSGLCKACGYGFYQPNEGSFSCLLCGLGQTTRSTEATSKNECRDECESGMQLGIDGKCEMCPKGTYRMKGMHSSCVNCPLGRTTLKMGSMTVEDCSLPICNPGTFLNTTTNICINCRKGYYQPDFQATSCIACPPNHSTKDSGSTKKTDCSNPCEDNVSQKEKCDTNAYCILVPETSDFKCECKPDVCEGFCENSGTCFKDLKGTPSCRCVGSFTGPNCLEKSEFAYIAGGIAAAVVFIIIIVLLIWMICVRSNKRRDPKKILTPAIDQTGSQVNFYYGAHTPYAESIAPSHHSTYAHYYDDEEDGWEMPNFYNETYMKDGLHSGKMSTLARSNASLYGTKEDLYDRLKRHAYP</sequence>
<evidence type="ECO:0000256" key="1">
    <source>
        <dbReference type="PROSITE-ProRule" id="PRU00076"/>
    </source>
</evidence>
<keyword evidence="1" id="KW-1015">Disulfide bond</keyword>
<dbReference type="Gene3D" id="2.10.50.10">
    <property type="entry name" value="Tumor Necrosis Factor Receptor, subunit A, domain 2"/>
    <property type="match status" value="4"/>
</dbReference>
<dbReference type="InterPro" id="IPR009030">
    <property type="entry name" value="Growth_fac_rcpt_cys_sf"/>
</dbReference>
<protein>
    <recommendedName>
        <fullName evidence="3">EGF-like domain-containing protein</fullName>
    </recommendedName>
</protein>
<keyword evidence="5" id="KW-1185">Reference proteome</keyword>
<evidence type="ECO:0000256" key="2">
    <source>
        <dbReference type="SAM" id="Phobius"/>
    </source>
</evidence>